<evidence type="ECO:0000313" key="3">
    <source>
        <dbReference type="Proteomes" id="UP000273154"/>
    </source>
</evidence>
<name>A0A3G9KA29_9ACTN</name>
<dbReference type="KEGG" id="pcat:Pcatena_00520"/>
<sequence length="300" mass="31980">MAKQMMGQLVRKRVFVPGKASRKQAKAGEQPEPKRYGKVHNLVFSSDSKRVVGIMVRRPDVAGMVKQDDRFVPLDCIEFHEGGLLCAGTKESFDEEACKRLGLDLDTCIIWEGADVICESGKFLGYVMDASFDVATGEVDCFCANEGNAASELVGYFEIPCAWVVRYDKGRMIVRDQAAELELSGGLAAKAGEGYAHAKDGAKKATAKFDDAASKAVDKGAHGLGRMIGKAKSKVREAKASYDEAAGADPAQTSPGESKVASSSASADNGAKVAKAVGEQLGKTKGMFSGFIREFKEASK</sequence>
<accession>A0A3G9KA29</accession>
<protein>
    <recommendedName>
        <fullName evidence="4">PRC-barrel domain-containing protein</fullName>
    </recommendedName>
</protein>
<dbReference type="AlphaFoldDB" id="A0A3G9KA29"/>
<dbReference type="SUPFAM" id="SSF50346">
    <property type="entry name" value="PRC-barrel domain"/>
    <property type="match status" value="1"/>
</dbReference>
<reference evidence="3" key="1">
    <citation type="submission" date="2018-11" db="EMBL/GenBank/DDBJ databases">
        <title>Comparative genomics of Parolsenella catena and Libanicoccus massiliensis: Reclassification of Libanicoccus massiliensis as Parolsenella massiliensis comb. nov.</title>
        <authorList>
            <person name="Sakamoto M."/>
            <person name="Ikeyama N."/>
            <person name="Murakami T."/>
            <person name="Mori H."/>
            <person name="Yuki M."/>
            <person name="Ohkuma M."/>
        </authorList>
    </citation>
    <scope>NUCLEOTIDE SEQUENCE [LARGE SCALE GENOMIC DNA]</scope>
    <source>
        <strain evidence="3">JCM 31932</strain>
    </source>
</reference>
<dbReference type="InterPro" id="IPR011033">
    <property type="entry name" value="PRC_barrel-like_sf"/>
</dbReference>
<proteinExistence type="predicted"/>
<gene>
    <name evidence="2" type="ORF">Pcatena_00520</name>
</gene>
<dbReference type="OrthoDB" id="3171933at2"/>
<evidence type="ECO:0000313" key="2">
    <source>
        <dbReference type="EMBL" id="BBH49465.1"/>
    </source>
</evidence>
<dbReference type="EMBL" id="AP019367">
    <property type="protein sequence ID" value="BBH49465.1"/>
    <property type="molecule type" value="Genomic_DNA"/>
</dbReference>
<dbReference type="GeneID" id="88848194"/>
<evidence type="ECO:0008006" key="4">
    <source>
        <dbReference type="Google" id="ProtNLM"/>
    </source>
</evidence>
<organism evidence="2 3">
    <name type="scientific">Parolsenella catena</name>
    <dbReference type="NCBI Taxonomy" id="2003188"/>
    <lineage>
        <taxon>Bacteria</taxon>
        <taxon>Bacillati</taxon>
        <taxon>Actinomycetota</taxon>
        <taxon>Coriobacteriia</taxon>
        <taxon>Coriobacteriales</taxon>
        <taxon>Atopobiaceae</taxon>
        <taxon>Parolsenella</taxon>
    </lineage>
</organism>
<feature type="compositionally biased region" description="Polar residues" evidence="1">
    <location>
        <begin position="251"/>
        <end position="267"/>
    </location>
</feature>
<dbReference type="Proteomes" id="UP000273154">
    <property type="component" value="Chromosome"/>
</dbReference>
<dbReference type="RefSeq" id="WP_126420588.1">
    <property type="nucleotide sequence ID" value="NZ_AP019367.1"/>
</dbReference>
<evidence type="ECO:0000256" key="1">
    <source>
        <dbReference type="SAM" id="MobiDB-lite"/>
    </source>
</evidence>
<keyword evidence="3" id="KW-1185">Reference proteome</keyword>
<feature type="region of interest" description="Disordered" evidence="1">
    <location>
        <begin position="241"/>
        <end position="272"/>
    </location>
</feature>